<feature type="domain" description="Penicillin-binding protein transpeptidase" evidence="3">
    <location>
        <begin position="223"/>
        <end position="521"/>
    </location>
</feature>
<dbReference type="Proteomes" id="UP000054092">
    <property type="component" value="Unassembled WGS sequence"/>
</dbReference>
<dbReference type="InterPro" id="IPR012338">
    <property type="entry name" value="Beta-lactam/transpept-like"/>
</dbReference>
<dbReference type="PANTHER" id="PTHR30627">
    <property type="entry name" value="PEPTIDOGLYCAN D,D-TRANSPEPTIDASE"/>
    <property type="match status" value="1"/>
</dbReference>
<organism evidence="4 5">
    <name type="scientific">Mesotoga prima</name>
    <dbReference type="NCBI Taxonomy" id="1184387"/>
    <lineage>
        <taxon>Bacteria</taxon>
        <taxon>Thermotogati</taxon>
        <taxon>Thermotogota</taxon>
        <taxon>Thermotogae</taxon>
        <taxon>Kosmotogales</taxon>
        <taxon>Kosmotogaceae</taxon>
        <taxon>Mesotoga</taxon>
    </lineage>
</organism>
<comment type="subcellular location">
    <subcellularLocation>
        <location evidence="1">Membrane</location>
    </subcellularLocation>
</comment>
<dbReference type="PANTHER" id="PTHR30627:SF1">
    <property type="entry name" value="PEPTIDOGLYCAN D,D-TRANSPEPTIDASE FTSI"/>
    <property type="match status" value="1"/>
</dbReference>
<reference evidence="5" key="1">
    <citation type="journal article" date="2015" name="MBio">
        <title>Genome-Resolved Metagenomic Analysis Reveals Roles for Candidate Phyla and Other Microbial Community Members in Biogeochemical Transformations in Oil Reservoirs.</title>
        <authorList>
            <person name="Hu P."/>
            <person name="Tom L."/>
            <person name="Singh A."/>
            <person name="Thomas B.C."/>
            <person name="Baker B.J."/>
            <person name="Piceno Y.M."/>
            <person name="Andersen G.L."/>
            <person name="Banfield J.F."/>
        </authorList>
    </citation>
    <scope>NUCLEOTIDE SEQUENCE [LARGE SCALE GENOMIC DNA]</scope>
</reference>
<proteinExistence type="predicted"/>
<dbReference type="Gene3D" id="3.90.1310.10">
    <property type="entry name" value="Penicillin-binding protein 2a (Domain 2)"/>
    <property type="match status" value="1"/>
</dbReference>
<dbReference type="SUPFAM" id="SSF56519">
    <property type="entry name" value="Penicillin binding protein dimerisation domain"/>
    <property type="match status" value="1"/>
</dbReference>
<dbReference type="GO" id="GO:0005886">
    <property type="term" value="C:plasma membrane"/>
    <property type="evidence" value="ECO:0007669"/>
    <property type="project" value="TreeGrafter"/>
</dbReference>
<name>A0A101HL27_9BACT</name>
<evidence type="ECO:0000256" key="1">
    <source>
        <dbReference type="ARBA" id="ARBA00004370"/>
    </source>
</evidence>
<keyword evidence="2" id="KW-0472">Membrane</keyword>
<dbReference type="PATRIC" id="fig|1184387.3.peg.20"/>
<dbReference type="Gene3D" id="3.40.710.10">
    <property type="entry name" value="DD-peptidase/beta-lactamase superfamily"/>
    <property type="match status" value="1"/>
</dbReference>
<dbReference type="SUPFAM" id="SSF56601">
    <property type="entry name" value="beta-lactamase/transpeptidase-like"/>
    <property type="match status" value="1"/>
</dbReference>
<sequence>MYVLLILCVGVFAVRAGYISLFTDPDLPVMLGVNKIPALRGSIYDSRGRLLASDSLIYEAWLDLGYLRLATSSDQVDRVLKNVELSFGISYEKLQENLQSTKSFLLLGTAPTNDEMQRRITPITRRYISLEMQRERLSFGEYGLDRIIGKLDKGGVPLNGIELSYNEHLSGKEDGLIRRTLTSAWREEPTNGDDIYLSIDIDIQKMVYEELMTTVEKNMADGGVALLIESKTGKILAYAGAYDWDVGLMGIFEPGSTIKPLIYSLALQSGSITETMTFQCTGRIQPVPGLDIVIRDVEGERHGVQTFREAIINSCNVAAVQVGGKILNTLGKEEMYNQLRNIGFGRLSGVDLPGETPGILPRAKDWSLISPYQFPIGQGLGVNIFQMVKALNVFPSGGQFITPTFVRAIRSGEGLTNIPKKVDGTLFSPELVSTMLPILESVVIEGTGTMARVDGIRIAGKTGTAQKAGPGGYNEETYYSLFYGFFPVENPTYTLYIMIDTPKAGAYYGGFVAAPMFASIVRNLYGIGVEKEIYEGVYSWKMPDLGGYSLLDVREIAEIYGVDKIVIHGSGCVISQYPEIGQPVEDRFEVWLGALSYDIRDNGGQ</sequence>
<dbReference type="AlphaFoldDB" id="A0A101HL27"/>
<evidence type="ECO:0000256" key="2">
    <source>
        <dbReference type="ARBA" id="ARBA00023136"/>
    </source>
</evidence>
<keyword evidence="4" id="KW-0808">Transferase</keyword>
<dbReference type="GO" id="GO:0016740">
    <property type="term" value="F:transferase activity"/>
    <property type="evidence" value="ECO:0007669"/>
    <property type="project" value="UniProtKB-KW"/>
</dbReference>
<dbReference type="InterPro" id="IPR001460">
    <property type="entry name" value="PCN-bd_Tpept"/>
</dbReference>
<protein>
    <submittedName>
        <fullName evidence="4">Peptidoglycan glycosyltransferase</fullName>
    </submittedName>
</protein>
<dbReference type="GO" id="GO:0071555">
    <property type="term" value="P:cell wall organization"/>
    <property type="evidence" value="ECO:0007669"/>
    <property type="project" value="TreeGrafter"/>
</dbReference>
<dbReference type="InterPro" id="IPR036138">
    <property type="entry name" value="PBP_dimer_sf"/>
</dbReference>
<evidence type="ECO:0000259" key="3">
    <source>
        <dbReference type="Pfam" id="PF00905"/>
    </source>
</evidence>
<dbReference type="Pfam" id="PF00905">
    <property type="entry name" value="Transpeptidase"/>
    <property type="match status" value="1"/>
</dbReference>
<comment type="caution">
    <text evidence="4">The sequence shown here is derived from an EMBL/GenBank/DDBJ whole genome shotgun (WGS) entry which is preliminary data.</text>
</comment>
<accession>A0A101HL27</accession>
<dbReference type="Gene3D" id="3.30.450.330">
    <property type="match status" value="1"/>
</dbReference>
<dbReference type="EMBL" id="LGGP01000345">
    <property type="protein sequence ID" value="KUK78798.1"/>
    <property type="molecule type" value="Genomic_DNA"/>
</dbReference>
<dbReference type="InterPro" id="IPR050515">
    <property type="entry name" value="Beta-lactam/transpept"/>
</dbReference>
<dbReference type="SUPFAM" id="SSF54184">
    <property type="entry name" value="Penicillin-binding protein 2x (pbp-2x), c-terminal domain"/>
    <property type="match status" value="1"/>
</dbReference>
<gene>
    <name evidence="4" type="ORF">XD94_1635</name>
</gene>
<evidence type="ECO:0000313" key="4">
    <source>
        <dbReference type="EMBL" id="KUK78798.1"/>
    </source>
</evidence>
<dbReference type="GO" id="GO:0008658">
    <property type="term" value="F:penicillin binding"/>
    <property type="evidence" value="ECO:0007669"/>
    <property type="project" value="InterPro"/>
</dbReference>
<evidence type="ECO:0000313" key="5">
    <source>
        <dbReference type="Proteomes" id="UP000054092"/>
    </source>
</evidence>